<keyword evidence="3" id="KW-1185">Reference proteome</keyword>
<dbReference type="EMBL" id="SRHE01000730">
    <property type="protein sequence ID" value="TWW08317.1"/>
    <property type="molecule type" value="Genomic_DNA"/>
</dbReference>
<keyword evidence="1" id="KW-0472">Membrane</keyword>
<reference evidence="2 3" key="2">
    <citation type="submission" date="2019-08" db="EMBL/GenBank/DDBJ databases">
        <authorList>
            <person name="Henke P."/>
        </authorList>
    </citation>
    <scope>NUCLEOTIDE SEQUENCE [LARGE SCALE GENOMIC DNA]</scope>
    <source>
        <strain evidence="2">Phe10_nw2017</strain>
    </source>
</reference>
<accession>A0A5C6M235</accession>
<evidence type="ECO:0000313" key="3">
    <source>
        <dbReference type="Proteomes" id="UP000321083"/>
    </source>
</evidence>
<keyword evidence="1" id="KW-1133">Transmembrane helix</keyword>
<gene>
    <name evidence="2" type="ORF">E3A20_25560</name>
</gene>
<dbReference type="AlphaFoldDB" id="A0A5C6M235"/>
<evidence type="ECO:0000256" key="1">
    <source>
        <dbReference type="SAM" id="Phobius"/>
    </source>
</evidence>
<protein>
    <submittedName>
        <fullName evidence="2">Uncharacterized protein</fullName>
    </submittedName>
</protein>
<evidence type="ECO:0000313" key="2">
    <source>
        <dbReference type="EMBL" id="TWW08317.1"/>
    </source>
</evidence>
<name>A0A5C6M235_9PLAN</name>
<keyword evidence="1" id="KW-0812">Transmembrane</keyword>
<organism evidence="2 3">
    <name type="scientific">Planctomyces bekefii</name>
    <dbReference type="NCBI Taxonomy" id="1653850"/>
    <lineage>
        <taxon>Bacteria</taxon>
        <taxon>Pseudomonadati</taxon>
        <taxon>Planctomycetota</taxon>
        <taxon>Planctomycetia</taxon>
        <taxon>Planctomycetales</taxon>
        <taxon>Planctomycetaceae</taxon>
        <taxon>Planctomyces</taxon>
    </lineage>
</organism>
<reference evidence="2 3" key="1">
    <citation type="submission" date="2019-08" db="EMBL/GenBank/DDBJ databases">
        <title>100 year-old enigma solved: identification of Planctomyces bekefii, the type genus and species of the phylum Planctomycetes.</title>
        <authorList>
            <person name="Svetlana D.N."/>
            <person name="Overmann J."/>
        </authorList>
    </citation>
    <scope>NUCLEOTIDE SEQUENCE [LARGE SCALE GENOMIC DNA]</scope>
    <source>
        <strain evidence="2">Phe10_nw2017</strain>
    </source>
</reference>
<dbReference type="Proteomes" id="UP000321083">
    <property type="component" value="Unassembled WGS sequence"/>
</dbReference>
<sequence length="31" mass="3406">MMMQGLNYPALNFYLCALVGLVLTGLFVVIT</sequence>
<feature type="non-terminal residue" evidence="2">
    <location>
        <position position="31"/>
    </location>
</feature>
<comment type="caution">
    <text evidence="2">The sequence shown here is derived from an EMBL/GenBank/DDBJ whole genome shotgun (WGS) entry which is preliminary data.</text>
</comment>
<proteinExistence type="predicted"/>
<feature type="transmembrane region" description="Helical" evidence="1">
    <location>
        <begin position="12"/>
        <end position="30"/>
    </location>
</feature>